<evidence type="ECO:0000256" key="1">
    <source>
        <dbReference type="ARBA" id="ARBA00004514"/>
    </source>
</evidence>
<dbReference type="Proteomes" id="UP001154282">
    <property type="component" value="Unassembled WGS sequence"/>
</dbReference>
<dbReference type="AlphaFoldDB" id="A0AAV0IG49"/>
<evidence type="ECO:0000256" key="3">
    <source>
        <dbReference type="ARBA" id="ARBA00014180"/>
    </source>
</evidence>
<reference evidence="7" key="1">
    <citation type="submission" date="2022-08" db="EMBL/GenBank/DDBJ databases">
        <authorList>
            <person name="Gutierrez-Valencia J."/>
        </authorList>
    </citation>
    <scope>NUCLEOTIDE SEQUENCE</scope>
</reference>
<dbReference type="InterPro" id="IPR042946">
    <property type="entry name" value="CMBL"/>
</dbReference>
<name>A0AAV0IG49_9ROSI</name>
<evidence type="ECO:0000259" key="6">
    <source>
        <dbReference type="Pfam" id="PF01738"/>
    </source>
</evidence>
<dbReference type="EMBL" id="CAMGYJ010000003">
    <property type="protein sequence ID" value="CAI0396587.1"/>
    <property type="molecule type" value="Genomic_DNA"/>
</dbReference>
<accession>A0AAV0IG49</accession>
<proteinExistence type="inferred from homology"/>
<dbReference type="GO" id="GO:0009507">
    <property type="term" value="C:chloroplast"/>
    <property type="evidence" value="ECO:0007669"/>
    <property type="project" value="TreeGrafter"/>
</dbReference>
<evidence type="ECO:0000256" key="4">
    <source>
        <dbReference type="ARBA" id="ARBA00022490"/>
    </source>
</evidence>
<dbReference type="SUPFAM" id="SSF53474">
    <property type="entry name" value="alpha/beta-Hydrolases"/>
    <property type="match status" value="1"/>
</dbReference>
<dbReference type="InterPro" id="IPR029058">
    <property type="entry name" value="AB_hydrolase_fold"/>
</dbReference>
<organism evidence="7 8">
    <name type="scientific">Linum tenue</name>
    <dbReference type="NCBI Taxonomy" id="586396"/>
    <lineage>
        <taxon>Eukaryota</taxon>
        <taxon>Viridiplantae</taxon>
        <taxon>Streptophyta</taxon>
        <taxon>Embryophyta</taxon>
        <taxon>Tracheophyta</taxon>
        <taxon>Spermatophyta</taxon>
        <taxon>Magnoliopsida</taxon>
        <taxon>eudicotyledons</taxon>
        <taxon>Gunneridae</taxon>
        <taxon>Pentapetalae</taxon>
        <taxon>rosids</taxon>
        <taxon>fabids</taxon>
        <taxon>Malpighiales</taxon>
        <taxon>Linaceae</taxon>
        <taxon>Linum</taxon>
    </lineage>
</organism>
<dbReference type="PANTHER" id="PTHR46812">
    <property type="entry name" value="CARBOXYMETHYLENEBUTENOLIDASE HOMOLOG"/>
    <property type="match status" value="1"/>
</dbReference>
<gene>
    <name evidence="7" type="ORF">LITE_LOCUS9195</name>
</gene>
<evidence type="ECO:0000256" key="5">
    <source>
        <dbReference type="ARBA" id="ARBA00022801"/>
    </source>
</evidence>
<keyword evidence="8" id="KW-1185">Reference proteome</keyword>
<dbReference type="PANTHER" id="PTHR46812:SF1">
    <property type="entry name" value="CARBOXYMETHYLENEBUTENOLIDASE HOMOLOG"/>
    <property type="match status" value="1"/>
</dbReference>
<dbReference type="InterPro" id="IPR002925">
    <property type="entry name" value="Dienelactn_hydro"/>
</dbReference>
<dbReference type="GO" id="GO:0005829">
    <property type="term" value="C:cytosol"/>
    <property type="evidence" value="ECO:0007669"/>
    <property type="project" value="UniProtKB-SubCell"/>
</dbReference>
<comment type="subcellular location">
    <subcellularLocation>
        <location evidence="1">Cytoplasm</location>
        <location evidence="1">Cytosol</location>
    </subcellularLocation>
</comment>
<comment type="similarity">
    <text evidence="2">Belongs to the dienelactone hydrolase family.</text>
</comment>
<evidence type="ECO:0000256" key="2">
    <source>
        <dbReference type="ARBA" id="ARBA00008456"/>
    </source>
</evidence>
<keyword evidence="5" id="KW-0378">Hydrolase</keyword>
<sequence length="342" mass="36987">MGPATASPFPLSAAAATSTSAGVWSCLHHRFNVSRTFPPPLHLFPRGQFPTSDSKLSVHVQSNCNRNWNCPKTITRSRTSRAVSQKVMETGDNLNDEACELVNGVEISIGEGDGDTINAYLCTAVKNNNGTGILLLSDIFGFEDSATRDFAYRVACNGYNVLVPDLFRGDPWSKDRPANELEPWLLTHNPTRVQNDIAASAKWMSDEFLAAGISKKLGLIGFCYGGGRVIDVLSRNQDELFGIGVSFYGTRIDTSLLPNVSVPVLFVAGDSDPLCSLSVVKEIEGKIRSGSSSSRVVVFEGRGHGFVHRPASADEDRDAEVAFVMLRNWLSEGLQVGVVGES</sequence>
<dbReference type="GO" id="GO:0016787">
    <property type="term" value="F:hydrolase activity"/>
    <property type="evidence" value="ECO:0007669"/>
    <property type="project" value="UniProtKB-KW"/>
</dbReference>
<comment type="caution">
    <text evidence="7">The sequence shown here is derived from an EMBL/GenBank/DDBJ whole genome shotgun (WGS) entry which is preliminary data.</text>
</comment>
<evidence type="ECO:0000313" key="8">
    <source>
        <dbReference type="Proteomes" id="UP001154282"/>
    </source>
</evidence>
<feature type="domain" description="Dienelactone hydrolase" evidence="6">
    <location>
        <begin position="117"/>
        <end position="322"/>
    </location>
</feature>
<dbReference type="Gene3D" id="3.40.50.1820">
    <property type="entry name" value="alpha/beta hydrolase"/>
    <property type="match status" value="1"/>
</dbReference>
<evidence type="ECO:0000313" key="7">
    <source>
        <dbReference type="EMBL" id="CAI0396587.1"/>
    </source>
</evidence>
<keyword evidence="4" id="KW-0963">Cytoplasm</keyword>
<dbReference type="Pfam" id="PF01738">
    <property type="entry name" value="DLH"/>
    <property type="match status" value="1"/>
</dbReference>
<protein>
    <recommendedName>
        <fullName evidence="3">Carboxymethylenebutenolidase homolog</fullName>
    </recommendedName>
</protein>